<evidence type="ECO:0000313" key="3">
    <source>
        <dbReference type="Proteomes" id="UP000316030"/>
    </source>
</evidence>
<feature type="domain" description="Polysaccharide pyruvyl transferase" evidence="1">
    <location>
        <begin position="429"/>
        <end position="489"/>
    </location>
</feature>
<dbReference type="Pfam" id="PF04230">
    <property type="entry name" value="PS_pyruv_trans"/>
    <property type="match status" value="1"/>
</dbReference>
<dbReference type="SUPFAM" id="SSF53448">
    <property type="entry name" value="Nucleotide-diphospho-sugar transferases"/>
    <property type="match status" value="1"/>
</dbReference>
<dbReference type="InterPro" id="IPR029044">
    <property type="entry name" value="Nucleotide-diphossugar_trans"/>
</dbReference>
<sequence>MGLPRVIWTYWAQGWDNAPPVAQISRRAWAACNPNWTLTPLDNASLDRFLPADLCQWVRQSPASWAAKSDRLRLELLRRYGGVWVDATTLPNQPLDLWLPEVLGAGFFAFWQPGAGRPIASWFLVSEPQGEVISEWSRRCDAYWSDRAQADNYFWVHTLFGDMLSENGDISAICARMPKIGAANNLHFGPDSDRLSVQPTQQDIADLIVPPVPVTKLSHKQQDTGGQGALFHRLLARANRYPAIYRTAPDQQTRKRILLTWYGSEAGHGTLGDQRSAEAAATALVAAGHDVVVSSSVALDIPGVPLQDWRTVSPDAIDGLVFVCGPILAQHEVLTPIIAKFRNIPKCGCGVSILAPDNPRHWQPFDYLIAREGGPVRFGDIAALAPQRRPRTEPRNRLRIGLCLRGAQIEYGAQNALAQETETLGRAIIQKIAGDRDYEIVEIETHLVRSGLGADGIERQLVDCDILITSRFHGAIFAILHEIPCVVLDQIRGGGKLTALLGDIPGLSILGTDQATISQVSDVIGLLNQQTAADRRCLRMGAETAARRSLGFLRGWVNGL</sequence>
<dbReference type="InterPro" id="IPR007345">
    <property type="entry name" value="Polysacch_pyruvyl_Trfase"/>
</dbReference>
<dbReference type="AlphaFoldDB" id="A0A521C3I4"/>
<reference evidence="2 3" key="1">
    <citation type="submission" date="2017-05" db="EMBL/GenBank/DDBJ databases">
        <authorList>
            <person name="Varghese N."/>
            <person name="Submissions S."/>
        </authorList>
    </citation>
    <scope>NUCLEOTIDE SEQUENCE [LARGE SCALE GENOMIC DNA]</scope>
    <source>
        <strain evidence="2 3">DSM 29506</strain>
    </source>
</reference>
<dbReference type="InterPro" id="IPR008441">
    <property type="entry name" value="AfumC-like_glycosyl_Trfase"/>
</dbReference>
<name>A0A521C3I4_9RHOB</name>
<dbReference type="Pfam" id="PF05704">
    <property type="entry name" value="Caps_synth"/>
    <property type="match status" value="1"/>
</dbReference>
<evidence type="ECO:0000259" key="1">
    <source>
        <dbReference type="Pfam" id="PF04230"/>
    </source>
</evidence>
<dbReference type="OrthoDB" id="9802881at2"/>
<evidence type="ECO:0000313" key="2">
    <source>
        <dbReference type="EMBL" id="SMO54002.1"/>
    </source>
</evidence>
<dbReference type="Gene3D" id="3.90.550.20">
    <property type="match status" value="1"/>
</dbReference>
<keyword evidence="2" id="KW-0808">Transferase</keyword>
<dbReference type="EMBL" id="FXTO01000005">
    <property type="protein sequence ID" value="SMO54002.1"/>
    <property type="molecule type" value="Genomic_DNA"/>
</dbReference>
<dbReference type="GO" id="GO:0016757">
    <property type="term" value="F:glycosyltransferase activity"/>
    <property type="evidence" value="ECO:0007669"/>
    <property type="project" value="InterPro"/>
</dbReference>
<keyword evidence="3" id="KW-1185">Reference proteome</keyword>
<organism evidence="2 3">
    <name type="scientific">Thalassovita litoralis</name>
    <dbReference type="NCBI Taxonomy" id="1010611"/>
    <lineage>
        <taxon>Bacteria</taxon>
        <taxon>Pseudomonadati</taxon>
        <taxon>Pseudomonadota</taxon>
        <taxon>Alphaproteobacteria</taxon>
        <taxon>Rhodobacterales</taxon>
        <taxon>Roseobacteraceae</taxon>
        <taxon>Thalassovita</taxon>
    </lineage>
</organism>
<accession>A0A521C3I4</accession>
<proteinExistence type="predicted"/>
<protein>
    <submittedName>
        <fullName evidence="2">Polysaccharide pyruvyl transferase</fullName>
    </submittedName>
</protein>
<gene>
    <name evidence="2" type="ORF">SAMN06265173_10599</name>
</gene>
<dbReference type="RefSeq" id="WP_142492577.1">
    <property type="nucleotide sequence ID" value="NZ_FXTO01000005.1"/>
</dbReference>
<dbReference type="Proteomes" id="UP000316030">
    <property type="component" value="Unassembled WGS sequence"/>
</dbReference>